<dbReference type="SFLD" id="SFLDG00358">
    <property type="entry name" value="Main_(cytGST)"/>
    <property type="match status" value="1"/>
</dbReference>
<reference evidence="10 11" key="1">
    <citation type="journal article" date="2014" name="Science">
        <title>Plant genetics. Early allopolyploid evolution in the post-Neolithic Brassica napus oilseed genome.</title>
        <authorList>
            <person name="Chalhoub B."/>
            <person name="Denoeud F."/>
            <person name="Liu S."/>
            <person name="Parkin I.A."/>
            <person name="Tang H."/>
            <person name="Wang X."/>
            <person name="Chiquet J."/>
            <person name="Belcram H."/>
            <person name="Tong C."/>
            <person name="Samans B."/>
            <person name="Correa M."/>
            <person name="Da Silva C."/>
            <person name="Just J."/>
            <person name="Falentin C."/>
            <person name="Koh C.S."/>
            <person name="Le Clainche I."/>
            <person name="Bernard M."/>
            <person name="Bento P."/>
            <person name="Noel B."/>
            <person name="Labadie K."/>
            <person name="Alberti A."/>
            <person name="Charles M."/>
            <person name="Arnaud D."/>
            <person name="Guo H."/>
            <person name="Daviaud C."/>
            <person name="Alamery S."/>
            <person name="Jabbari K."/>
            <person name="Zhao M."/>
            <person name="Edger P.P."/>
            <person name="Chelaifa H."/>
            <person name="Tack D."/>
            <person name="Lassalle G."/>
            <person name="Mestiri I."/>
            <person name="Schnel N."/>
            <person name="Le Paslier M.C."/>
            <person name="Fan G."/>
            <person name="Renault V."/>
            <person name="Bayer P.E."/>
            <person name="Golicz A.A."/>
            <person name="Manoli S."/>
            <person name="Lee T.H."/>
            <person name="Thi V.H."/>
            <person name="Chalabi S."/>
            <person name="Hu Q."/>
            <person name="Fan C."/>
            <person name="Tollenaere R."/>
            <person name="Lu Y."/>
            <person name="Battail C."/>
            <person name="Shen J."/>
            <person name="Sidebottom C.H."/>
            <person name="Wang X."/>
            <person name="Canaguier A."/>
            <person name="Chauveau A."/>
            <person name="Berard A."/>
            <person name="Deniot G."/>
            <person name="Guan M."/>
            <person name="Liu Z."/>
            <person name="Sun F."/>
            <person name="Lim Y.P."/>
            <person name="Lyons E."/>
            <person name="Town C.D."/>
            <person name="Bancroft I."/>
            <person name="Wang X."/>
            <person name="Meng J."/>
            <person name="Ma J."/>
            <person name="Pires J.C."/>
            <person name="King G.J."/>
            <person name="Brunel D."/>
            <person name="Delourme R."/>
            <person name="Renard M."/>
            <person name="Aury J.M."/>
            <person name="Adams K.L."/>
            <person name="Batley J."/>
            <person name="Snowdon R.J."/>
            <person name="Tost J."/>
            <person name="Edwards D."/>
            <person name="Zhou Y."/>
            <person name="Hua W."/>
            <person name="Sharpe A.G."/>
            <person name="Paterson A.H."/>
            <person name="Guan C."/>
            <person name="Wincker P."/>
        </authorList>
    </citation>
    <scope>NUCLEOTIDE SEQUENCE [LARGE SCALE GENOMIC DNA]</scope>
    <source>
        <strain evidence="11">cv. Darmor-bzh</strain>
    </source>
</reference>
<evidence type="ECO:0000256" key="4">
    <source>
        <dbReference type="ARBA" id="ARBA00022490"/>
    </source>
</evidence>
<dbReference type="PROSITE" id="PS50405">
    <property type="entry name" value="GST_CTER"/>
    <property type="match status" value="1"/>
</dbReference>
<dbReference type="SUPFAM" id="SSF47616">
    <property type="entry name" value="GST C-terminal domain-like"/>
    <property type="match status" value="1"/>
</dbReference>
<dbReference type="PaxDb" id="3708-A0A078HIM0"/>
<keyword evidence="5" id="KW-0216">Detoxification</keyword>
<dbReference type="Gramene" id="CDY37204">
    <property type="protein sequence ID" value="CDY37204"/>
    <property type="gene ID" value="GSBRNA2T00063685001"/>
</dbReference>
<dbReference type="KEGG" id="bna:106364177"/>
<feature type="domain" description="GST C-terminal" evidence="9">
    <location>
        <begin position="92"/>
        <end position="231"/>
    </location>
</feature>
<comment type="subcellular location">
    <subcellularLocation>
        <location evidence="1">Cytoplasm</location>
        <location evidence="1">Cytosol</location>
    </subcellularLocation>
</comment>
<dbReference type="Pfam" id="PF00043">
    <property type="entry name" value="GST_C"/>
    <property type="match status" value="1"/>
</dbReference>
<comment type="similarity">
    <text evidence="2">Belongs to the GST superfamily. Phi family.</text>
</comment>
<dbReference type="SMR" id="A0A078HIM0"/>
<dbReference type="OrthoDB" id="422574at2759"/>
<dbReference type="PROSITE" id="PS50404">
    <property type="entry name" value="GST_NTER"/>
    <property type="match status" value="1"/>
</dbReference>
<evidence type="ECO:0000259" key="9">
    <source>
        <dbReference type="PROSITE" id="PS50405"/>
    </source>
</evidence>
<dbReference type="InterPro" id="IPR036249">
    <property type="entry name" value="Thioredoxin-like_sf"/>
</dbReference>
<dbReference type="Pfam" id="PF02798">
    <property type="entry name" value="GST_N"/>
    <property type="match status" value="1"/>
</dbReference>
<dbReference type="GO" id="GO:0005737">
    <property type="term" value="C:cytoplasm"/>
    <property type="evidence" value="ECO:0000318"/>
    <property type="project" value="GO_Central"/>
</dbReference>
<keyword evidence="11" id="KW-1185">Reference proteome</keyword>
<keyword evidence="4" id="KW-0963">Cytoplasm</keyword>
<dbReference type="AlphaFoldDB" id="A0A078HIM0"/>
<evidence type="ECO:0000256" key="3">
    <source>
        <dbReference type="ARBA" id="ARBA00012452"/>
    </source>
</evidence>
<dbReference type="OMA" id="MKNHIVD"/>
<dbReference type="Gene3D" id="1.20.1050.10">
    <property type="match status" value="1"/>
</dbReference>
<evidence type="ECO:0000313" key="11">
    <source>
        <dbReference type="Proteomes" id="UP000028999"/>
    </source>
</evidence>
<dbReference type="InterPro" id="IPR040079">
    <property type="entry name" value="Glutathione_S-Trfase"/>
</dbReference>
<dbReference type="Proteomes" id="UP000028999">
    <property type="component" value="Unassembled WGS sequence"/>
</dbReference>
<organism evidence="10 11">
    <name type="scientific">Brassica napus</name>
    <name type="common">Rape</name>
    <dbReference type="NCBI Taxonomy" id="3708"/>
    <lineage>
        <taxon>Eukaryota</taxon>
        <taxon>Viridiplantae</taxon>
        <taxon>Streptophyta</taxon>
        <taxon>Embryophyta</taxon>
        <taxon>Tracheophyta</taxon>
        <taxon>Spermatophyta</taxon>
        <taxon>Magnoliopsida</taxon>
        <taxon>eudicotyledons</taxon>
        <taxon>Gunneridae</taxon>
        <taxon>Pentapetalae</taxon>
        <taxon>rosids</taxon>
        <taxon>malvids</taxon>
        <taxon>Brassicales</taxon>
        <taxon>Brassicaceae</taxon>
        <taxon>Brassiceae</taxon>
        <taxon>Brassica</taxon>
    </lineage>
</organism>
<gene>
    <name evidence="10" type="primary">BnaA09g08250D</name>
    <name evidence="10" type="ORF">GSBRNA2T00063685001</name>
</gene>
<dbReference type="EMBL" id="LK032395">
    <property type="protein sequence ID" value="CDY37204.1"/>
    <property type="molecule type" value="Genomic_DNA"/>
</dbReference>
<name>A0A078HIM0_BRANA</name>
<dbReference type="PANTHER" id="PTHR43900:SF43">
    <property type="entry name" value="GLUTATHIONE S-TRANSFERASE F14"/>
    <property type="match status" value="1"/>
</dbReference>
<evidence type="ECO:0000256" key="7">
    <source>
        <dbReference type="ARBA" id="ARBA00047960"/>
    </source>
</evidence>
<dbReference type="InterPro" id="IPR004046">
    <property type="entry name" value="GST_C"/>
</dbReference>
<dbReference type="InterPro" id="IPR004045">
    <property type="entry name" value="Glutathione_S-Trfase_N"/>
</dbReference>
<feature type="domain" description="GST N-terminal" evidence="8">
    <location>
        <begin position="4"/>
        <end position="85"/>
    </location>
</feature>
<dbReference type="GO" id="GO:0006749">
    <property type="term" value="P:glutathione metabolic process"/>
    <property type="evidence" value="ECO:0000318"/>
    <property type="project" value="GO_Central"/>
</dbReference>
<proteinExistence type="inferred from homology"/>
<evidence type="ECO:0000259" key="8">
    <source>
        <dbReference type="PROSITE" id="PS50404"/>
    </source>
</evidence>
<dbReference type="InterPro" id="IPR010987">
    <property type="entry name" value="Glutathione-S-Trfase_C-like"/>
</dbReference>
<dbReference type="Gene3D" id="3.40.30.10">
    <property type="entry name" value="Glutaredoxin"/>
    <property type="match status" value="1"/>
</dbReference>
<comment type="catalytic activity">
    <reaction evidence="7">
        <text>RX + glutathione = an S-substituted glutathione + a halide anion + H(+)</text>
        <dbReference type="Rhea" id="RHEA:16437"/>
        <dbReference type="ChEBI" id="CHEBI:15378"/>
        <dbReference type="ChEBI" id="CHEBI:16042"/>
        <dbReference type="ChEBI" id="CHEBI:17792"/>
        <dbReference type="ChEBI" id="CHEBI:57925"/>
        <dbReference type="ChEBI" id="CHEBI:90779"/>
        <dbReference type="EC" id="2.5.1.18"/>
    </reaction>
</comment>
<accession>A0A078HIM0</accession>
<dbReference type="GO" id="GO:0004364">
    <property type="term" value="F:glutathione transferase activity"/>
    <property type="evidence" value="ECO:0000318"/>
    <property type="project" value="GO_Central"/>
</dbReference>
<dbReference type="InterPro" id="IPR034347">
    <property type="entry name" value="GST_Phi_C"/>
</dbReference>
<sequence length="254" mass="29134">MEDQKMKLHCGFIFSNWTAMFGLHEKSLDFELVFVDWVAGEARTKTFLSNLNPFGQVPVLEDGDLKLFESKAITRYLAEQYKDVGTDLLPNDAKERAIVSMWMEIDTNQFLPLASTLIRELVTKPYQGLATDFTSVQENKEKLSEVLNIYEARLGESCYLAGESFTLADLHHLPPIHYMLKMEEEGVKDLIYSRPNVTAWVEKMQSRPAWLKTVVKGDHIFELMKQRRMPMQLDSPCQEVTGLAQKTAMVTENT</sequence>
<dbReference type="FunFam" id="1.20.1050.10:FF:000004">
    <property type="entry name" value="Glutathione S-transferase F2"/>
    <property type="match status" value="1"/>
</dbReference>
<dbReference type="CDD" id="cd03187">
    <property type="entry name" value="GST_C_Phi"/>
    <property type="match status" value="1"/>
</dbReference>
<dbReference type="GO" id="GO:0005829">
    <property type="term" value="C:cytosol"/>
    <property type="evidence" value="ECO:0007669"/>
    <property type="project" value="UniProtKB-SubCell"/>
</dbReference>
<dbReference type="STRING" id="3708.A0A078HIM0"/>
<dbReference type="SFLD" id="SFLDS00019">
    <property type="entry name" value="Glutathione_Transferase_(cytos"/>
    <property type="match status" value="1"/>
</dbReference>
<dbReference type="GO" id="GO:0043295">
    <property type="term" value="F:glutathione binding"/>
    <property type="evidence" value="ECO:0000318"/>
    <property type="project" value="GO_Central"/>
</dbReference>
<evidence type="ECO:0000256" key="2">
    <source>
        <dbReference type="ARBA" id="ARBA00010128"/>
    </source>
</evidence>
<evidence type="ECO:0000313" key="10">
    <source>
        <dbReference type="EMBL" id="CDY37204.1"/>
    </source>
</evidence>
<dbReference type="InterPro" id="IPR036282">
    <property type="entry name" value="Glutathione-S-Trfase_C_sf"/>
</dbReference>
<evidence type="ECO:0000256" key="5">
    <source>
        <dbReference type="ARBA" id="ARBA00022575"/>
    </source>
</evidence>
<dbReference type="PANTHER" id="PTHR43900">
    <property type="entry name" value="GLUTATHIONE S-TRANSFERASE RHO"/>
    <property type="match status" value="1"/>
</dbReference>
<dbReference type="SUPFAM" id="SSF52833">
    <property type="entry name" value="Thioredoxin-like"/>
    <property type="match status" value="1"/>
</dbReference>
<evidence type="ECO:0000256" key="6">
    <source>
        <dbReference type="ARBA" id="ARBA00022679"/>
    </source>
</evidence>
<keyword evidence="6" id="KW-0808">Transferase</keyword>
<dbReference type="EC" id="2.5.1.18" evidence="3"/>
<dbReference type="GO" id="GO:0009407">
    <property type="term" value="P:toxin catabolic process"/>
    <property type="evidence" value="ECO:0007669"/>
    <property type="project" value="UniProtKB-ARBA"/>
</dbReference>
<evidence type="ECO:0000256" key="1">
    <source>
        <dbReference type="ARBA" id="ARBA00004514"/>
    </source>
</evidence>
<dbReference type="FunFam" id="3.40.30.10:FF:000016">
    <property type="entry name" value="Glutathione S-transferase F2"/>
    <property type="match status" value="1"/>
</dbReference>
<protein>
    <recommendedName>
        <fullName evidence="3">glutathione transferase</fullName>
        <ecNumber evidence="3">2.5.1.18</ecNumber>
    </recommendedName>
</protein>